<keyword evidence="3" id="KW-0269">Exonuclease</keyword>
<feature type="compositionally biased region" description="Polar residues" evidence="4">
    <location>
        <begin position="163"/>
        <end position="174"/>
    </location>
</feature>
<gene>
    <name evidence="3 6" type="primary">recD</name>
    <name evidence="6" type="ORF">OLW01_06580</name>
</gene>
<protein>
    <recommendedName>
        <fullName evidence="3">RecBCD enzyme subunit RecD</fullName>
        <ecNumber evidence="3">5.6.2.3</ecNumber>
    </recommendedName>
    <alternativeName>
        <fullName evidence="3">DNA 5'-3' helicase subunit RecD</fullName>
    </alternativeName>
    <alternativeName>
        <fullName evidence="3">Exonuclease V subunit RecD</fullName>
        <shortName evidence="3">ExoV subunit RecD</shortName>
    </alternativeName>
    <alternativeName>
        <fullName evidence="3">Helicase/nuclease RecBCD subunit RecD</fullName>
    </alternativeName>
</protein>
<dbReference type="SUPFAM" id="SSF52540">
    <property type="entry name" value="P-loop containing nucleoside triphosphate hydrolases"/>
    <property type="match status" value="2"/>
</dbReference>
<dbReference type="EMBL" id="CP109965">
    <property type="protein sequence ID" value="WAJ71457.1"/>
    <property type="molecule type" value="Genomic_DNA"/>
</dbReference>
<dbReference type="RefSeq" id="WP_268075957.1">
    <property type="nucleotide sequence ID" value="NZ_CP109965.1"/>
</dbReference>
<evidence type="ECO:0000256" key="4">
    <source>
        <dbReference type="SAM" id="MobiDB-lite"/>
    </source>
</evidence>
<comment type="miscellaneous">
    <text evidence="3">In the RecBCD complex, RecB has a slow 3'-5' helicase, an exonuclease activity and loads RecA onto ssDNA, RecD has a fast 5'-3' helicase activity, while RecC stimulates the ATPase and processivity of the RecB helicase and contributes to recognition of the Chi site.</text>
</comment>
<keyword evidence="3" id="KW-0413">Isomerase</keyword>
<evidence type="ECO:0000256" key="1">
    <source>
        <dbReference type="ARBA" id="ARBA00022741"/>
    </source>
</evidence>
<dbReference type="Pfam" id="PF13245">
    <property type="entry name" value="AAA_19"/>
    <property type="match status" value="1"/>
</dbReference>
<dbReference type="Pfam" id="PF13538">
    <property type="entry name" value="UvrD_C_2"/>
    <property type="match status" value="1"/>
</dbReference>
<evidence type="ECO:0000259" key="5">
    <source>
        <dbReference type="Pfam" id="PF13538"/>
    </source>
</evidence>
<comment type="function">
    <text evidence="3">A helicase/nuclease that prepares dsDNA breaks (DSB) for recombinational DNA repair. Binds to DSBs and unwinds DNA via a highly rapid and processive ATP-dependent bidirectional helicase activity. Unwinds dsDNA until it encounters a Chi (crossover hotspot instigator) sequence from the 3' direction. Cuts ssDNA a few nucleotides 3' to the Chi site. The properties and activities of the enzyme are changed at Chi. The Chi-altered holoenzyme produces a long 3'-ssDNA overhang and facilitates RecA-binding to the ssDNA for homologous DNA recombination and repair. Holoenzyme degrades any linearized DNA that is unable to undergo homologous recombination. In the holoenzyme this subunit has ssDNA-dependent ATPase and 5'-3' helicase activity. When added to pre-assembled RecBC greatly stimulates nuclease activity and augments holoenzyme processivity. Negatively regulates the RecA-loading ability of RecBCD.</text>
</comment>
<dbReference type="CDD" id="cd18809">
    <property type="entry name" value="SF1_C_RecD"/>
    <property type="match status" value="1"/>
</dbReference>
<dbReference type="EC" id="5.6.2.3" evidence="3"/>
<proteinExistence type="inferred from homology"/>
<dbReference type="Gene3D" id="3.40.50.300">
    <property type="entry name" value="P-loop containing nucleotide triphosphate hydrolases"/>
    <property type="match status" value="2"/>
</dbReference>
<evidence type="ECO:0000313" key="6">
    <source>
        <dbReference type="EMBL" id="WAJ71457.1"/>
    </source>
</evidence>
<keyword evidence="7" id="KW-1185">Reference proteome</keyword>
<comment type="subunit">
    <text evidence="3">Heterotrimer of RecB, RecC and RecD. All subunits contribute to DNA-binding.</text>
</comment>
<dbReference type="InterPro" id="IPR050534">
    <property type="entry name" value="Coronavir_polyprotein_1ab"/>
</dbReference>
<keyword evidence="1 3" id="KW-0547">Nucleotide-binding</keyword>
<dbReference type="InterPro" id="IPR006344">
    <property type="entry name" value="RecD"/>
</dbReference>
<keyword evidence="3" id="KW-0347">Helicase</keyword>
<keyword evidence="3" id="KW-0234">DNA repair</keyword>
<keyword evidence="3 6" id="KW-0378">Hydrolase</keyword>
<dbReference type="CDD" id="cd17933">
    <property type="entry name" value="DEXSc_RecD-like"/>
    <property type="match status" value="1"/>
</dbReference>
<name>A0ABY7ARQ6_9ALTE</name>
<dbReference type="PANTHER" id="PTHR43788:SF6">
    <property type="entry name" value="DNA HELICASE B"/>
    <property type="match status" value="1"/>
</dbReference>
<dbReference type="Proteomes" id="UP001163726">
    <property type="component" value="Chromosome"/>
</dbReference>
<dbReference type="InterPro" id="IPR027785">
    <property type="entry name" value="UvrD-like_helicase_C"/>
</dbReference>
<dbReference type="HAMAP" id="MF_01487">
    <property type="entry name" value="RecD"/>
    <property type="match status" value="1"/>
</dbReference>
<evidence type="ECO:0000313" key="7">
    <source>
        <dbReference type="Proteomes" id="UP001163726"/>
    </source>
</evidence>
<evidence type="ECO:0000256" key="2">
    <source>
        <dbReference type="ARBA" id="ARBA00022840"/>
    </source>
</evidence>
<dbReference type="NCBIfam" id="TIGR01447">
    <property type="entry name" value="recD"/>
    <property type="match status" value="1"/>
</dbReference>
<organism evidence="6 7">
    <name type="scientific">Catenovulum adriaticum</name>
    <dbReference type="NCBI Taxonomy" id="2984846"/>
    <lineage>
        <taxon>Bacteria</taxon>
        <taxon>Pseudomonadati</taxon>
        <taxon>Pseudomonadota</taxon>
        <taxon>Gammaproteobacteria</taxon>
        <taxon>Alteromonadales</taxon>
        <taxon>Alteromonadaceae</taxon>
        <taxon>Catenovulum</taxon>
    </lineage>
</organism>
<feature type="binding site" evidence="3">
    <location>
        <begin position="265"/>
        <end position="272"/>
    </location>
    <ligand>
        <name>ATP</name>
        <dbReference type="ChEBI" id="CHEBI:30616"/>
    </ligand>
</feature>
<dbReference type="PANTHER" id="PTHR43788">
    <property type="entry name" value="DNA2/NAM7 HELICASE FAMILY MEMBER"/>
    <property type="match status" value="1"/>
</dbReference>
<sequence>MNPVYLNLIQCQQALDSIEAIDYFFADKMFQFYQVDIDSQSNDLQPRFDENDYAQIFHLFLALQWHQRQGHSCLPLKHIAGITLWENEVEQTVQLNSSATLPVAAPAANKPGFLFADHQQLTHLLNRLIEYKTKISTPVEPFQQPIIVENLLLKLSASSDNSSCHVTTSNQNTHDQSDHDITAPSNTNTTSTHVYLRRYWQFENEVAQKIKEKSQHHPVSQQQIQAVKDIFTQLFPQTQAHLNEPDWQQVAVANALGRKLSIICGGPGTGKTYTVTRLLAALQASSLADSHKSNSLNIKMAAPTGKAAQRLKESICGAKEQLKAAGLDLQILDAIPEEASTLHRLLGIKPNQTMPKYNPLNLLECDLLLIDEISMIDLAMMARLLRALPDSTRLILLGDAQQLPSVETGNILADLVANYQVGVSPKAAEQIKQISGQAVVINPAQKADHISFLTKTHRFGGQIGEIAKEVITANPVNSWQRLSRHKMTPNEAEQLKLDQFSDSPIELALIEPSQLETFINAACQQYYLAISRASSLKQAFDALAKFRILVPNRVGQTGVEQLNIQIEQALSKKIANLKINQHYAGRPVMVTENSYTNGLFNGDIGLIWADENNKLQAYFETESGYKKVSLARLPLVETVYAMTIHKTQGSEFSQVALILPEQTNPLLSPELIYTGLTRAKQKLIILAAKPIWYAALNTQLNRYSGLAHRLINFSQGNR</sequence>
<keyword evidence="3" id="KW-0540">Nuclease</keyword>
<feature type="region of interest" description="Disordered" evidence="4">
    <location>
        <begin position="163"/>
        <end position="188"/>
    </location>
</feature>
<keyword evidence="2 3" id="KW-0067">ATP-binding</keyword>
<evidence type="ECO:0000256" key="3">
    <source>
        <dbReference type="HAMAP-Rule" id="MF_01487"/>
    </source>
</evidence>
<keyword evidence="3" id="KW-0238">DNA-binding</keyword>
<feature type="domain" description="UvrD-like helicase C-terminal" evidence="5">
    <location>
        <begin position="639"/>
        <end position="685"/>
    </location>
</feature>
<accession>A0ABY7ARQ6</accession>
<dbReference type="InterPro" id="IPR027417">
    <property type="entry name" value="P-loop_NTPase"/>
</dbReference>
<comment type="similarity">
    <text evidence="3">Belongs to the RecD family.</text>
</comment>
<comment type="catalytic activity">
    <reaction evidence="3">
        <text>ATP + H2O = ADP + phosphate + H(+)</text>
        <dbReference type="Rhea" id="RHEA:13065"/>
        <dbReference type="ChEBI" id="CHEBI:15377"/>
        <dbReference type="ChEBI" id="CHEBI:15378"/>
        <dbReference type="ChEBI" id="CHEBI:30616"/>
        <dbReference type="ChEBI" id="CHEBI:43474"/>
        <dbReference type="ChEBI" id="CHEBI:456216"/>
        <dbReference type="EC" id="5.6.2.3"/>
    </reaction>
</comment>
<dbReference type="Gene3D" id="2.30.30.940">
    <property type="match status" value="1"/>
</dbReference>
<reference evidence="6" key="1">
    <citation type="submission" date="2022-10" db="EMBL/GenBank/DDBJ databases">
        <title>Catenovulum adriacola sp. nov. isolated in the Harbour of Susak.</title>
        <authorList>
            <person name="Schoch T."/>
            <person name="Reich S.J."/>
            <person name="Stoeferle S."/>
            <person name="Flaiz M."/>
            <person name="Kazda M."/>
            <person name="Riedel C.U."/>
            <person name="Duerre P."/>
        </authorList>
    </citation>
    <scope>NUCLEOTIDE SEQUENCE</scope>
    <source>
        <strain evidence="6">TS8</strain>
    </source>
</reference>
<dbReference type="GO" id="GO:0008854">
    <property type="term" value="F:exodeoxyribonuclease V activity"/>
    <property type="evidence" value="ECO:0007669"/>
    <property type="project" value="UniProtKB-EC"/>
</dbReference>
<keyword evidence="3" id="KW-0227">DNA damage</keyword>